<dbReference type="Gene3D" id="3.40.50.300">
    <property type="entry name" value="P-loop containing nucleotide triphosphate hydrolases"/>
    <property type="match status" value="1"/>
</dbReference>
<accession>A0A9D1R188</accession>
<protein>
    <submittedName>
        <fullName evidence="1">AAA family ATPase</fullName>
    </submittedName>
</protein>
<dbReference type="SUPFAM" id="SSF52540">
    <property type="entry name" value="P-loop containing nucleoside triphosphate hydrolases"/>
    <property type="match status" value="1"/>
</dbReference>
<sequence length="187" mass="20864">MKKQLILVGGAMGVGKSAVCRELLRQLTPGVWLDGDWCWNMNPFVVSEENKRMVLSNITHLLRAYLNNSSYRYVLFCWVMDQPLLFEAVLGPLRDIPFTLHSFSLVCTEQALRERLERDVRDGIREADVIPRSLRRLPAYAALPTCKLDVTSLMPYEAACAIAASVGRASSRRVPGLSGAGESWHGA</sequence>
<evidence type="ECO:0000313" key="1">
    <source>
        <dbReference type="EMBL" id="HIW78623.1"/>
    </source>
</evidence>
<evidence type="ECO:0000313" key="2">
    <source>
        <dbReference type="Proteomes" id="UP000824264"/>
    </source>
</evidence>
<proteinExistence type="predicted"/>
<organism evidence="1 2">
    <name type="scientific">Candidatus Bilophila faecipullorum</name>
    <dbReference type="NCBI Taxonomy" id="2838482"/>
    <lineage>
        <taxon>Bacteria</taxon>
        <taxon>Pseudomonadati</taxon>
        <taxon>Thermodesulfobacteriota</taxon>
        <taxon>Desulfovibrionia</taxon>
        <taxon>Desulfovibrionales</taxon>
        <taxon>Desulfovibrionaceae</taxon>
        <taxon>Bilophila</taxon>
    </lineage>
</organism>
<reference evidence="1" key="1">
    <citation type="journal article" date="2021" name="PeerJ">
        <title>Extensive microbial diversity within the chicken gut microbiome revealed by metagenomics and culture.</title>
        <authorList>
            <person name="Gilroy R."/>
            <person name="Ravi A."/>
            <person name="Getino M."/>
            <person name="Pursley I."/>
            <person name="Horton D.L."/>
            <person name="Alikhan N.F."/>
            <person name="Baker D."/>
            <person name="Gharbi K."/>
            <person name="Hall N."/>
            <person name="Watson M."/>
            <person name="Adriaenssens E.M."/>
            <person name="Foster-Nyarko E."/>
            <person name="Jarju S."/>
            <person name="Secka A."/>
            <person name="Antonio M."/>
            <person name="Oren A."/>
            <person name="Chaudhuri R.R."/>
            <person name="La Ragione R."/>
            <person name="Hildebrand F."/>
            <person name="Pallen M.J."/>
        </authorList>
    </citation>
    <scope>NUCLEOTIDE SEQUENCE</scope>
    <source>
        <strain evidence="1">ChiSxjej5B17-1746</strain>
    </source>
</reference>
<dbReference type="Proteomes" id="UP000824264">
    <property type="component" value="Unassembled WGS sequence"/>
</dbReference>
<dbReference type="InterPro" id="IPR027417">
    <property type="entry name" value="P-loop_NTPase"/>
</dbReference>
<gene>
    <name evidence="1" type="ORF">H9874_05710</name>
</gene>
<comment type="caution">
    <text evidence="1">The sequence shown here is derived from an EMBL/GenBank/DDBJ whole genome shotgun (WGS) entry which is preliminary data.</text>
</comment>
<name>A0A9D1R188_9BACT</name>
<reference evidence="1" key="2">
    <citation type="submission" date="2021-04" db="EMBL/GenBank/DDBJ databases">
        <authorList>
            <person name="Gilroy R."/>
        </authorList>
    </citation>
    <scope>NUCLEOTIDE SEQUENCE</scope>
    <source>
        <strain evidence="1">ChiSxjej5B17-1746</strain>
    </source>
</reference>
<dbReference type="EMBL" id="DXGI01000207">
    <property type="protein sequence ID" value="HIW78623.1"/>
    <property type="molecule type" value="Genomic_DNA"/>
</dbReference>
<dbReference type="AlphaFoldDB" id="A0A9D1R188"/>
<dbReference type="Pfam" id="PF13238">
    <property type="entry name" value="AAA_18"/>
    <property type="match status" value="1"/>
</dbReference>